<dbReference type="Gene3D" id="1.10.10.10">
    <property type="entry name" value="Winged helix-like DNA-binding domain superfamily/Winged helix DNA-binding domain"/>
    <property type="match status" value="1"/>
</dbReference>
<dbReference type="Proteomes" id="UP000321306">
    <property type="component" value="Unassembled WGS sequence"/>
</dbReference>
<sequence>MHHSPVRAVNTGVNMKRGFQTKSPSSTPEMIANALRQAIIQGKYRGGEPLRQDEVASEFGVSKIPVREALYQLKAEGLVTFIPNRGSVVSELSIEEVDEIYLMRMALEPTILQRAIPTLTPTDFIRARGLLDVMDETDDPAGLAELNWEFHATLYGAANLNRLMESIRVLHTNSARYMAIYLGGEDRNKTSQQEHRNLLQACTERDLQRSCALLVEHLETAKHHLLGILRQA</sequence>
<keyword evidence="1" id="KW-0805">Transcription regulation</keyword>
<dbReference type="SUPFAM" id="SSF48008">
    <property type="entry name" value="GntR ligand-binding domain-like"/>
    <property type="match status" value="1"/>
</dbReference>
<dbReference type="InterPro" id="IPR036390">
    <property type="entry name" value="WH_DNA-bd_sf"/>
</dbReference>
<dbReference type="InterPro" id="IPR036388">
    <property type="entry name" value="WH-like_DNA-bd_sf"/>
</dbReference>
<evidence type="ECO:0000259" key="4">
    <source>
        <dbReference type="PROSITE" id="PS50949"/>
    </source>
</evidence>
<dbReference type="Pfam" id="PF00392">
    <property type="entry name" value="GntR"/>
    <property type="match status" value="1"/>
</dbReference>
<comment type="caution">
    <text evidence="5">The sequence shown here is derived from an EMBL/GenBank/DDBJ whole genome shotgun (WGS) entry which is preliminary data.</text>
</comment>
<dbReference type="GO" id="GO:0003700">
    <property type="term" value="F:DNA-binding transcription factor activity"/>
    <property type="evidence" value="ECO:0007669"/>
    <property type="project" value="InterPro"/>
</dbReference>
<name>A0A511N448_DEIC1</name>
<protein>
    <submittedName>
        <fullName evidence="5">Transcriptional regulator</fullName>
    </submittedName>
</protein>
<evidence type="ECO:0000256" key="2">
    <source>
        <dbReference type="ARBA" id="ARBA00023125"/>
    </source>
</evidence>
<dbReference type="Gene3D" id="1.20.120.530">
    <property type="entry name" value="GntR ligand-binding domain-like"/>
    <property type="match status" value="1"/>
</dbReference>
<dbReference type="SMART" id="SM00345">
    <property type="entry name" value="HTH_GNTR"/>
    <property type="match status" value="1"/>
</dbReference>
<evidence type="ECO:0000313" key="6">
    <source>
        <dbReference type="Proteomes" id="UP000321306"/>
    </source>
</evidence>
<accession>A0A511N448</accession>
<dbReference type="EMBL" id="BJXB01000014">
    <property type="protein sequence ID" value="GEM47612.1"/>
    <property type="molecule type" value="Genomic_DNA"/>
</dbReference>
<feature type="domain" description="HTH gntR-type" evidence="4">
    <location>
        <begin position="25"/>
        <end position="92"/>
    </location>
</feature>
<dbReference type="InterPro" id="IPR011711">
    <property type="entry name" value="GntR_C"/>
</dbReference>
<dbReference type="SUPFAM" id="SSF46785">
    <property type="entry name" value="Winged helix' DNA-binding domain"/>
    <property type="match status" value="1"/>
</dbReference>
<dbReference type="PANTHER" id="PTHR43537">
    <property type="entry name" value="TRANSCRIPTIONAL REGULATOR, GNTR FAMILY"/>
    <property type="match status" value="1"/>
</dbReference>
<reference evidence="5 6" key="1">
    <citation type="submission" date="2019-07" db="EMBL/GenBank/DDBJ databases">
        <title>Whole genome shotgun sequence of Deinococcus cellulosilyticus NBRC 106333.</title>
        <authorList>
            <person name="Hosoyama A."/>
            <person name="Uohara A."/>
            <person name="Ohji S."/>
            <person name="Ichikawa N."/>
        </authorList>
    </citation>
    <scope>NUCLEOTIDE SEQUENCE [LARGE SCALE GENOMIC DNA]</scope>
    <source>
        <strain evidence="5 6">NBRC 106333</strain>
    </source>
</reference>
<evidence type="ECO:0000256" key="1">
    <source>
        <dbReference type="ARBA" id="ARBA00023015"/>
    </source>
</evidence>
<dbReference type="SMART" id="SM00895">
    <property type="entry name" value="FCD"/>
    <property type="match status" value="1"/>
</dbReference>
<organism evidence="5 6">
    <name type="scientific">Deinococcus cellulosilyticus (strain DSM 18568 / NBRC 106333 / KACC 11606 / 5516J-15)</name>
    <dbReference type="NCBI Taxonomy" id="1223518"/>
    <lineage>
        <taxon>Bacteria</taxon>
        <taxon>Thermotogati</taxon>
        <taxon>Deinococcota</taxon>
        <taxon>Deinococci</taxon>
        <taxon>Deinococcales</taxon>
        <taxon>Deinococcaceae</taxon>
        <taxon>Deinococcus</taxon>
    </lineage>
</organism>
<proteinExistence type="predicted"/>
<dbReference type="Pfam" id="PF07729">
    <property type="entry name" value="FCD"/>
    <property type="match status" value="1"/>
</dbReference>
<keyword evidence="6" id="KW-1185">Reference proteome</keyword>
<gene>
    <name evidence="5" type="ORF">DC3_32470</name>
</gene>
<dbReference type="AlphaFoldDB" id="A0A511N448"/>
<keyword evidence="2" id="KW-0238">DNA-binding</keyword>
<dbReference type="PROSITE" id="PS50949">
    <property type="entry name" value="HTH_GNTR"/>
    <property type="match status" value="1"/>
</dbReference>
<dbReference type="InterPro" id="IPR008920">
    <property type="entry name" value="TF_FadR/GntR_C"/>
</dbReference>
<dbReference type="PANTHER" id="PTHR43537:SF41">
    <property type="entry name" value="TRANSCRIPTIONAL REGULATORY PROTEIN"/>
    <property type="match status" value="1"/>
</dbReference>
<keyword evidence="3" id="KW-0804">Transcription</keyword>
<dbReference type="InterPro" id="IPR000524">
    <property type="entry name" value="Tscrpt_reg_HTH_GntR"/>
</dbReference>
<evidence type="ECO:0000313" key="5">
    <source>
        <dbReference type="EMBL" id="GEM47612.1"/>
    </source>
</evidence>
<dbReference type="GO" id="GO:0003677">
    <property type="term" value="F:DNA binding"/>
    <property type="evidence" value="ECO:0007669"/>
    <property type="project" value="UniProtKB-KW"/>
</dbReference>
<dbReference type="CDD" id="cd07377">
    <property type="entry name" value="WHTH_GntR"/>
    <property type="match status" value="1"/>
</dbReference>
<dbReference type="RefSeq" id="WP_222594781.1">
    <property type="nucleotide sequence ID" value="NZ_BJXB01000014.1"/>
</dbReference>
<evidence type="ECO:0000256" key="3">
    <source>
        <dbReference type="ARBA" id="ARBA00023163"/>
    </source>
</evidence>